<dbReference type="CDD" id="cd00067">
    <property type="entry name" value="GAL4"/>
    <property type="match status" value="1"/>
</dbReference>
<keyword evidence="5" id="KW-0539">Nucleus</keyword>
<evidence type="ECO:0000259" key="9">
    <source>
        <dbReference type="PROSITE" id="PS50157"/>
    </source>
</evidence>
<feature type="compositionally biased region" description="Polar residues" evidence="7">
    <location>
        <begin position="195"/>
        <end position="215"/>
    </location>
</feature>
<dbReference type="SUPFAM" id="SSF57667">
    <property type="entry name" value="beta-beta-alpha zinc fingers"/>
    <property type="match status" value="1"/>
</dbReference>
<keyword evidence="2" id="KW-0862">Zinc</keyword>
<dbReference type="GO" id="GO:0000981">
    <property type="term" value="F:DNA-binding transcription factor activity, RNA polymerase II-specific"/>
    <property type="evidence" value="ECO:0007669"/>
    <property type="project" value="InterPro"/>
</dbReference>
<keyword evidence="6" id="KW-0863">Zinc-finger</keyword>
<evidence type="ECO:0000256" key="7">
    <source>
        <dbReference type="SAM" id="MobiDB-lite"/>
    </source>
</evidence>
<organism evidence="10">
    <name type="scientific">Dichomitus squalens</name>
    <dbReference type="NCBI Taxonomy" id="114155"/>
    <lineage>
        <taxon>Eukaryota</taxon>
        <taxon>Fungi</taxon>
        <taxon>Dikarya</taxon>
        <taxon>Basidiomycota</taxon>
        <taxon>Agaricomycotina</taxon>
        <taxon>Agaricomycetes</taxon>
        <taxon>Polyporales</taxon>
        <taxon>Polyporaceae</taxon>
        <taxon>Dichomitus</taxon>
    </lineage>
</organism>
<evidence type="ECO:0000256" key="4">
    <source>
        <dbReference type="ARBA" id="ARBA00023163"/>
    </source>
</evidence>
<evidence type="ECO:0000256" key="6">
    <source>
        <dbReference type="PROSITE-ProRule" id="PRU00042"/>
    </source>
</evidence>
<keyword evidence="3" id="KW-0805">Transcription regulation</keyword>
<keyword evidence="1" id="KW-0479">Metal-binding</keyword>
<dbReference type="GO" id="GO:0003677">
    <property type="term" value="F:DNA binding"/>
    <property type="evidence" value="ECO:0007669"/>
    <property type="project" value="InterPro"/>
</dbReference>
<feature type="domain" description="C2H2-type" evidence="9">
    <location>
        <begin position="61"/>
        <end position="88"/>
    </location>
</feature>
<sequence length="822" mass="91878">MSGDTVQPQLAGEAAPEAPSTSATTNTASEAAGVGSRVTKNGSVSKMRSHRGNVPTLPQTKFCPLCPARFTRTTHLNRHLKTHSNERLHECDRCHAQFTRSDLLTRHKRTCADSSANRSRRKSCQNCADSKVKCDLGRPCTKCKARGRECVYLNTPGIGSNTEACTSNSQDVASSPEVSTVSPSTSSTQPDSSPEVNVSPQTSNSSSETVSNPTTAPDLLNHPPPLSSFSMPADPLDLNTTLPVFDTSALVASTAGDSESPGEKSYLTELFSSEMYDNLFSGLFTSSFQKNPTVPGHHFNMDSTSILTDRLEFTTIDQAIIEQYFGTHNASLAMYPNLSEPAFPSDPLESISEQEIIEPLPPPPPPTDQTVAVINPEMPTVAEYYQFVMAFLTTYAWHMPIVHVPTFLMESRHPALVKASKACGAMYSGTQAATNFIDRVLATVRDDIIADLSHATDYDTIIQLTLASVMVQTIGMFHKNPEQRAKSNVYHGMIVMMLRMNGFVEKTRDWKLPEIDFNDPVSVQTGWREWVRHESAKRALWICYLHDCCHSIYFNLSPTFHTEQFTLGLPAEDGLWTAKDATEWAALLNTPSPYGNMEVRLRGTYLKALYFYLAQNNPSNEPRPFHLTPFGHFLMIHAMMRKLFEMYLRDRLQFHQPGDAGGRPKLNPHFVDKDRVFHVQILLHYWLQSWLQSPETPRDVPESQQRFCFNALPFYWLAQAGLVAYQEGLPPFDPEGTYISSHELKFSLVKKWEKHIRKFLETNEQTPTMFWDEVMKGRIDSWQQESGFEYSHLLGFFHPRDPATTAAASSSAAASDSATTAV</sequence>
<dbReference type="PANTHER" id="PTHR47660">
    <property type="entry name" value="TRANSCRIPTION FACTOR WITH C2H2 AND ZN(2)-CYS(6) DNA BINDING DOMAIN (EUROFUNG)-RELATED-RELATED"/>
    <property type="match status" value="1"/>
</dbReference>
<gene>
    <name evidence="10" type="ORF">BD311DRAFT_869097</name>
</gene>
<feature type="domain" description="C2H2-type" evidence="9">
    <location>
        <begin position="89"/>
        <end position="118"/>
    </location>
</feature>
<dbReference type="Pfam" id="PF04082">
    <property type="entry name" value="Fungal_trans"/>
    <property type="match status" value="1"/>
</dbReference>
<accession>A0A4Q9MAM5</accession>
<dbReference type="InterPro" id="IPR007219">
    <property type="entry name" value="XnlR_reg_dom"/>
</dbReference>
<dbReference type="OrthoDB" id="1405595at2759"/>
<dbReference type="InterPro" id="IPR001138">
    <property type="entry name" value="Zn2Cys6_DnaBD"/>
</dbReference>
<proteinExistence type="predicted"/>
<name>A0A4Q9MAM5_9APHY</name>
<dbReference type="PROSITE" id="PS00028">
    <property type="entry name" value="ZINC_FINGER_C2H2_1"/>
    <property type="match status" value="1"/>
</dbReference>
<dbReference type="CDD" id="cd12148">
    <property type="entry name" value="fungal_TF_MHR"/>
    <property type="match status" value="1"/>
</dbReference>
<evidence type="ECO:0000313" key="10">
    <source>
        <dbReference type="EMBL" id="TBU22962.1"/>
    </source>
</evidence>
<protein>
    <recommendedName>
        <fullName evidence="11">Fungal-specific transcription factor domain-containing protein</fullName>
    </recommendedName>
</protein>
<dbReference type="InterPro" id="IPR036236">
    <property type="entry name" value="Znf_C2H2_sf"/>
</dbReference>
<feature type="region of interest" description="Disordered" evidence="7">
    <location>
        <begin position="1"/>
        <end position="53"/>
    </location>
</feature>
<evidence type="ECO:0000256" key="1">
    <source>
        <dbReference type="ARBA" id="ARBA00022723"/>
    </source>
</evidence>
<dbReference type="EMBL" id="ML143520">
    <property type="protein sequence ID" value="TBU22962.1"/>
    <property type="molecule type" value="Genomic_DNA"/>
</dbReference>
<dbReference type="SUPFAM" id="SSF57701">
    <property type="entry name" value="Zn2/Cys6 DNA-binding domain"/>
    <property type="match status" value="1"/>
</dbReference>
<evidence type="ECO:0000256" key="3">
    <source>
        <dbReference type="ARBA" id="ARBA00023015"/>
    </source>
</evidence>
<evidence type="ECO:0000256" key="5">
    <source>
        <dbReference type="ARBA" id="ARBA00023242"/>
    </source>
</evidence>
<dbReference type="SMART" id="SM00066">
    <property type="entry name" value="GAL4"/>
    <property type="match status" value="1"/>
</dbReference>
<evidence type="ECO:0008006" key="11">
    <source>
        <dbReference type="Google" id="ProtNLM"/>
    </source>
</evidence>
<feature type="compositionally biased region" description="Low complexity" evidence="7">
    <location>
        <begin position="11"/>
        <end position="33"/>
    </location>
</feature>
<dbReference type="PROSITE" id="PS50157">
    <property type="entry name" value="ZINC_FINGER_C2H2_2"/>
    <property type="match status" value="2"/>
</dbReference>
<dbReference type="Gene3D" id="4.10.240.10">
    <property type="entry name" value="Zn(2)-C6 fungal-type DNA-binding domain"/>
    <property type="match status" value="1"/>
</dbReference>
<dbReference type="InterPro" id="IPR013087">
    <property type="entry name" value="Znf_C2H2_type"/>
</dbReference>
<feature type="compositionally biased region" description="Low complexity" evidence="7">
    <location>
        <begin position="172"/>
        <end position="194"/>
    </location>
</feature>
<dbReference type="Proteomes" id="UP000292957">
    <property type="component" value="Unassembled WGS sequence"/>
</dbReference>
<dbReference type="SMART" id="SM00355">
    <property type="entry name" value="ZnF_C2H2"/>
    <property type="match status" value="2"/>
</dbReference>
<reference evidence="10" key="1">
    <citation type="submission" date="2019-01" db="EMBL/GenBank/DDBJ databases">
        <title>Draft genome sequences of three monokaryotic isolates of the white-rot basidiomycete fungus Dichomitus squalens.</title>
        <authorList>
            <consortium name="DOE Joint Genome Institute"/>
            <person name="Lopez S.C."/>
            <person name="Andreopoulos B."/>
            <person name="Pangilinan J."/>
            <person name="Lipzen A."/>
            <person name="Riley R."/>
            <person name="Ahrendt S."/>
            <person name="Ng V."/>
            <person name="Barry K."/>
            <person name="Daum C."/>
            <person name="Grigoriev I.V."/>
            <person name="Hilden K.S."/>
            <person name="Makela M.R."/>
            <person name="de Vries R.P."/>
        </authorList>
    </citation>
    <scope>NUCLEOTIDE SEQUENCE [LARGE SCALE GENOMIC DNA]</scope>
    <source>
        <strain evidence="10">OM18370.1</strain>
    </source>
</reference>
<dbReference type="GO" id="GO:0008270">
    <property type="term" value="F:zinc ion binding"/>
    <property type="evidence" value="ECO:0007669"/>
    <property type="project" value="UniProtKB-KW"/>
</dbReference>
<dbReference type="Pfam" id="PF00172">
    <property type="entry name" value="Zn_clus"/>
    <property type="match status" value="1"/>
</dbReference>
<dbReference type="InterPro" id="IPR036864">
    <property type="entry name" value="Zn2-C6_fun-type_DNA-bd_sf"/>
</dbReference>
<evidence type="ECO:0000259" key="8">
    <source>
        <dbReference type="PROSITE" id="PS50048"/>
    </source>
</evidence>
<dbReference type="GO" id="GO:0006351">
    <property type="term" value="P:DNA-templated transcription"/>
    <property type="evidence" value="ECO:0007669"/>
    <property type="project" value="InterPro"/>
</dbReference>
<feature type="domain" description="Zn(2)-C6 fungal-type" evidence="8">
    <location>
        <begin position="123"/>
        <end position="152"/>
    </location>
</feature>
<dbReference type="PROSITE" id="PS50048">
    <property type="entry name" value="ZN2_CY6_FUNGAL_2"/>
    <property type="match status" value="1"/>
</dbReference>
<dbReference type="AlphaFoldDB" id="A0A4Q9MAM5"/>
<dbReference type="Gene3D" id="3.30.160.60">
    <property type="entry name" value="Classic Zinc Finger"/>
    <property type="match status" value="1"/>
</dbReference>
<dbReference type="PROSITE" id="PS00463">
    <property type="entry name" value="ZN2_CY6_FUNGAL_1"/>
    <property type="match status" value="1"/>
</dbReference>
<feature type="region of interest" description="Disordered" evidence="7">
    <location>
        <begin position="165"/>
        <end position="233"/>
    </location>
</feature>
<evidence type="ECO:0000256" key="2">
    <source>
        <dbReference type="ARBA" id="ARBA00022833"/>
    </source>
</evidence>
<keyword evidence="4" id="KW-0804">Transcription</keyword>